<evidence type="ECO:0000313" key="4">
    <source>
        <dbReference type="Proteomes" id="UP001207582"/>
    </source>
</evidence>
<keyword evidence="2" id="KW-1133">Transmembrane helix</keyword>
<keyword evidence="4" id="KW-1185">Reference proteome</keyword>
<dbReference type="EMBL" id="JAPDOG010000008">
    <property type="protein sequence ID" value="MCW3782089.1"/>
    <property type="molecule type" value="Genomic_DNA"/>
</dbReference>
<accession>A0ABT3J338</accession>
<name>A0ABT3J338_9RHOB</name>
<comment type="caution">
    <text evidence="3">The sequence shown here is derived from an EMBL/GenBank/DDBJ whole genome shotgun (WGS) entry which is preliminary data.</text>
</comment>
<keyword evidence="2" id="KW-0472">Membrane</keyword>
<sequence>MTDPAPKSPDADFVLSCMALRRALGYLGLFLPVALLACAALPGNRFEVSISDFCDTPTGGVLTGALAASGSSFSAVAASNPTGATRTDGWSAPAEPRPIPRSCLRRRVATNGRAHTAPARRQLLFESKAGA</sequence>
<evidence type="ECO:0000256" key="2">
    <source>
        <dbReference type="SAM" id="Phobius"/>
    </source>
</evidence>
<keyword evidence="2" id="KW-0812">Transmembrane</keyword>
<evidence type="ECO:0000256" key="1">
    <source>
        <dbReference type="SAM" id="MobiDB-lite"/>
    </source>
</evidence>
<feature type="transmembrane region" description="Helical" evidence="2">
    <location>
        <begin position="23"/>
        <end position="41"/>
    </location>
</feature>
<evidence type="ECO:0000313" key="3">
    <source>
        <dbReference type="EMBL" id="MCW3782089.1"/>
    </source>
</evidence>
<feature type="region of interest" description="Disordered" evidence="1">
    <location>
        <begin position="77"/>
        <end position="101"/>
    </location>
</feature>
<organism evidence="3 4">
    <name type="scientific">Defluviimonas salinarum</name>
    <dbReference type="NCBI Taxonomy" id="2992147"/>
    <lineage>
        <taxon>Bacteria</taxon>
        <taxon>Pseudomonadati</taxon>
        <taxon>Pseudomonadota</taxon>
        <taxon>Alphaproteobacteria</taxon>
        <taxon>Rhodobacterales</taxon>
        <taxon>Paracoccaceae</taxon>
        <taxon>Albidovulum</taxon>
    </lineage>
</organism>
<dbReference type="Proteomes" id="UP001207582">
    <property type="component" value="Unassembled WGS sequence"/>
</dbReference>
<gene>
    <name evidence="3" type="ORF">OM960_10820</name>
</gene>
<dbReference type="RefSeq" id="WP_264771960.1">
    <property type="nucleotide sequence ID" value="NZ_JAPDOG010000008.1"/>
</dbReference>
<proteinExistence type="predicted"/>
<protein>
    <recommendedName>
        <fullName evidence="5">Lipoprotein</fullName>
    </recommendedName>
</protein>
<reference evidence="3 4" key="1">
    <citation type="submission" date="2022-10" db="EMBL/GenBank/DDBJ databases">
        <title>Defluviimonas sp. CAU 1641 isolated from mud.</title>
        <authorList>
            <person name="Kim W."/>
        </authorList>
    </citation>
    <scope>NUCLEOTIDE SEQUENCE [LARGE SCALE GENOMIC DNA]</scope>
    <source>
        <strain evidence="3 4">CAU 1641</strain>
    </source>
</reference>
<evidence type="ECO:0008006" key="5">
    <source>
        <dbReference type="Google" id="ProtNLM"/>
    </source>
</evidence>